<dbReference type="SUPFAM" id="SSF143437">
    <property type="entry name" value="THUMP domain-like"/>
    <property type="match status" value="1"/>
</dbReference>
<dbReference type="SMART" id="SM00981">
    <property type="entry name" value="THUMP"/>
    <property type="match status" value="1"/>
</dbReference>
<evidence type="ECO:0000256" key="2">
    <source>
        <dbReference type="SAM" id="MobiDB-lite"/>
    </source>
</evidence>
<gene>
    <name evidence="4" type="ORF">PTTT1_LOCUS45440</name>
</gene>
<sequence length="327" mass="36160">MSSPSSTAAVVSSNHNKRPRETNKRRQHYTNNPQRGGPGILLTCESGREGKCRREGLDILRFYWNTQTNAPSTPSNEPKQLSLEEELIALKTKKDPNDEPFGIFDTGCKGTVFVMCTLPNCSMISPIRKPKTQEPSEASATSEHSIDRSKKRRLDESNGMSTTCTALQEQPPWDPVQTVRNVVHDLSSAELSNAAIPGSRFVTRMIPVQATCFASLDEIGLVLDGLLDRLLPTLSSKKSHEAPLTFSVNFKRRNCTALTRDAVIEQVATQIVSRTSWTVKLREPDFTVLIEVCKTLCGVSILPSSCQTVARNFNLANLRTKRGIASE</sequence>
<feature type="compositionally biased region" description="Low complexity" evidence="2">
    <location>
        <begin position="1"/>
        <end position="13"/>
    </location>
</feature>
<dbReference type="PANTHER" id="PTHR13452:SF10">
    <property type="entry name" value="THUMP DOMAIN-CONTAINING PROTEIN 1"/>
    <property type="match status" value="1"/>
</dbReference>
<name>A0A8J9TWJ2_PHATR</name>
<feature type="compositionally biased region" description="Basic and acidic residues" evidence="2">
    <location>
        <begin position="144"/>
        <end position="156"/>
    </location>
</feature>
<dbReference type="Pfam" id="PF02926">
    <property type="entry name" value="THUMP"/>
    <property type="match status" value="1"/>
</dbReference>
<keyword evidence="1" id="KW-0694">RNA-binding</keyword>
<evidence type="ECO:0000256" key="1">
    <source>
        <dbReference type="PROSITE-ProRule" id="PRU00529"/>
    </source>
</evidence>
<dbReference type="PANTHER" id="PTHR13452">
    <property type="entry name" value="THUMP DOMAIN CONTAINING PROTEIN 1-RELATED"/>
    <property type="match status" value="1"/>
</dbReference>
<dbReference type="PROSITE" id="PS51165">
    <property type="entry name" value="THUMP"/>
    <property type="match status" value="1"/>
</dbReference>
<feature type="compositionally biased region" description="Polar residues" evidence="2">
    <location>
        <begin position="158"/>
        <end position="168"/>
    </location>
</feature>
<proteinExistence type="predicted"/>
<dbReference type="InterPro" id="IPR040183">
    <property type="entry name" value="THUMPD1-like"/>
</dbReference>
<dbReference type="Gene3D" id="3.30.2300.10">
    <property type="entry name" value="THUMP superfamily"/>
    <property type="match status" value="1"/>
</dbReference>
<dbReference type="InterPro" id="IPR004114">
    <property type="entry name" value="THUMP_dom"/>
</dbReference>
<feature type="region of interest" description="Disordered" evidence="2">
    <location>
        <begin position="125"/>
        <end position="171"/>
    </location>
</feature>
<feature type="domain" description="THUMP" evidence="3">
    <location>
        <begin position="187"/>
        <end position="303"/>
    </location>
</feature>
<feature type="compositionally biased region" description="Polar residues" evidence="2">
    <location>
        <begin position="133"/>
        <end position="143"/>
    </location>
</feature>
<organism evidence="4">
    <name type="scientific">Phaeodactylum tricornutum</name>
    <name type="common">Diatom</name>
    <dbReference type="NCBI Taxonomy" id="2850"/>
    <lineage>
        <taxon>Eukaryota</taxon>
        <taxon>Sar</taxon>
        <taxon>Stramenopiles</taxon>
        <taxon>Ochrophyta</taxon>
        <taxon>Bacillariophyta</taxon>
        <taxon>Bacillariophyceae</taxon>
        <taxon>Bacillariophycidae</taxon>
        <taxon>Naviculales</taxon>
        <taxon>Phaeodactylaceae</taxon>
        <taxon>Phaeodactylum</taxon>
    </lineage>
</organism>
<dbReference type="GO" id="GO:0006400">
    <property type="term" value="P:tRNA modification"/>
    <property type="evidence" value="ECO:0007669"/>
    <property type="project" value="InterPro"/>
</dbReference>
<evidence type="ECO:0000313" key="4">
    <source>
        <dbReference type="EMBL" id="CAG9290639.1"/>
    </source>
</evidence>
<protein>
    <recommendedName>
        <fullName evidence="3">THUMP domain-containing protein</fullName>
    </recommendedName>
</protein>
<dbReference type="GO" id="GO:0003723">
    <property type="term" value="F:RNA binding"/>
    <property type="evidence" value="ECO:0007669"/>
    <property type="project" value="UniProtKB-UniRule"/>
</dbReference>
<dbReference type="CDD" id="cd11717">
    <property type="entry name" value="THUMP_THUMPD1_like"/>
    <property type="match status" value="1"/>
</dbReference>
<dbReference type="AlphaFoldDB" id="A0A8J9TWJ2"/>
<accession>A0A8J9TWJ2</accession>
<evidence type="ECO:0000259" key="3">
    <source>
        <dbReference type="PROSITE" id="PS51165"/>
    </source>
</evidence>
<dbReference type="EMBL" id="OU594946">
    <property type="protein sequence ID" value="CAG9290639.1"/>
    <property type="molecule type" value="Genomic_DNA"/>
</dbReference>
<dbReference type="Proteomes" id="UP000836788">
    <property type="component" value="Chromosome 5"/>
</dbReference>
<reference evidence="4" key="1">
    <citation type="submission" date="2022-02" db="EMBL/GenBank/DDBJ databases">
        <authorList>
            <person name="Giguere J D."/>
        </authorList>
    </citation>
    <scope>NUCLEOTIDE SEQUENCE</scope>
    <source>
        <strain evidence="4">CCAP 1055/1</strain>
    </source>
</reference>
<feature type="region of interest" description="Disordered" evidence="2">
    <location>
        <begin position="1"/>
        <end position="40"/>
    </location>
</feature>